<dbReference type="Gene3D" id="3.30.1060.10">
    <property type="entry name" value="Peptide methionine sulphoxide reductase MsrA"/>
    <property type="match status" value="1"/>
</dbReference>
<evidence type="ECO:0000259" key="6">
    <source>
        <dbReference type="Pfam" id="PF01625"/>
    </source>
</evidence>
<dbReference type="RefSeq" id="WP_199109268.1">
    <property type="nucleotide sequence ID" value="NZ_JAHWXQ010000002.1"/>
</dbReference>
<dbReference type="InterPro" id="IPR036509">
    <property type="entry name" value="Met_Sox_Rdtase_MsrA_sf"/>
</dbReference>
<dbReference type="EC" id="1.8.4.11" evidence="4"/>
<evidence type="ECO:0000313" key="7">
    <source>
        <dbReference type="EMBL" id="MBW3364711.1"/>
    </source>
</evidence>
<dbReference type="Pfam" id="PF01625">
    <property type="entry name" value="PMSR"/>
    <property type="match status" value="1"/>
</dbReference>
<keyword evidence="8" id="KW-1185">Reference proteome</keyword>
<evidence type="ECO:0000313" key="8">
    <source>
        <dbReference type="Proteomes" id="UP000774935"/>
    </source>
</evidence>
<protein>
    <recommendedName>
        <fullName evidence="4">Peptide methionine sulfoxide reductase MsrA</fullName>
        <shortName evidence="4">Protein-methionine-S-oxide reductase</shortName>
        <ecNumber evidence="4">1.8.4.11</ecNumber>
    </recommendedName>
    <alternativeName>
        <fullName evidence="4">Peptide-methionine (S)-S-oxide reductase</fullName>
        <shortName evidence="4">Peptide Met(O) reductase</shortName>
    </alternativeName>
</protein>
<dbReference type="Proteomes" id="UP000774935">
    <property type="component" value="Unassembled WGS sequence"/>
</dbReference>
<dbReference type="GO" id="GO:0008113">
    <property type="term" value="F:peptide-methionine (S)-S-oxide reductase activity"/>
    <property type="evidence" value="ECO:0007669"/>
    <property type="project" value="UniProtKB-EC"/>
</dbReference>
<evidence type="ECO:0000256" key="4">
    <source>
        <dbReference type="HAMAP-Rule" id="MF_01401"/>
    </source>
</evidence>
<dbReference type="PANTHER" id="PTHR43774:SF1">
    <property type="entry name" value="PEPTIDE METHIONINE SULFOXIDE REDUCTASE MSRA 2"/>
    <property type="match status" value="1"/>
</dbReference>
<comment type="function">
    <text evidence="4">Has an important function as a repair enzyme for proteins that have been inactivated by oxidation. Catalyzes the reversible oxidation-reduction of methionine sulfoxide in proteins to methionine.</text>
</comment>
<dbReference type="InterPro" id="IPR002569">
    <property type="entry name" value="Met_Sox_Rdtase_MsrA_dom"/>
</dbReference>
<evidence type="ECO:0000256" key="3">
    <source>
        <dbReference type="ARBA" id="ARBA00048782"/>
    </source>
</evidence>
<feature type="active site" evidence="4">
    <location>
        <position position="53"/>
    </location>
</feature>
<comment type="caution">
    <text evidence="7">The sequence shown here is derived from an EMBL/GenBank/DDBJ whole genome shotgun (WGS) entry which is preliminary data.</text>
</comment>
<comment type="similarity">
    <text evidence="4">Belongs to the MsrA Met sulfoxide reductase family.</text>
</comment>
<evidence type="ECO:0000256" key="2">
    <source>
        <dbReference type="ARBA" id="ARBA00047806"/>
    </source>
</evidence>
<name>A0ABS6X9R3_9BACT</name>
<comment type="catalytic activity">
    <reaction evidence="2 4">
        <text>L-methionyl-[protein] + [thioredoxin]-disulfide + H2O = L-methionyl-(S)-S-oxide-[protein] + [thioredoxin]-dithiol</text>
        <dbReference type="Rhea" id="RHEA:14217"/>
        <dbReference type="Rhea" id="RHEA-COMP:10698"/>
        <dbReference type="Rhea" id="RHEA-COMP:10700"/>
        <dbReference type="Rhea" id="RHEA-COMP:12313"/>
        <dbReference type="Rhea" id="RHEA-COMP:12315"/>
        <dbReference type="ChEBI" id="CHEBI:15377"/>
        <dbReference type="ChEBI" id="CHEBI:16044"/>
        <dbReference type="ChEBI" id="CHEBI:29950"/>
        <dbReference type="ChEBI" id="CHEBI:44120"/>
        <dbReference type="ChEBI" id="CHEBI:50058"/>
        <dbReference type="EC" id="1.8.4.11"/>
    </reaction>
</comment>
<dbReference type="NCBIfam" id="TIGR00401">
    <property type="entry name" value="msrA"/>
    <property type="match status" value="1"/>
</dbReference>
<gene>
    <name evidence="4 7" type="primary">msrA</name>
    <name evidence="7" type="ORF">KYK27_06640</name>
</gene>
<reference evidence="7 8" key="1">
    <citation type="submission" date="2021-07" db="EMBL/GenBank/DDBJ databases">
        <authorList>
            <person name="Kim M.K."/>
        </authorList>
    </citation>
    <scope>NUCLEOTIDE SEQUENCE [LARGE SCALE GENOMIC DNA]</scope>
    <source>
        <strain evidence="7 8">HLY7-15</strain>
    </source>
</reference>
<dbReference type="SUPFAM" id="SSF55068">
    <property type="entry name" value="Peptide methionine sulfoxide reductase"/>
    <property type="match status" value="1"/>
</dbReference>
<feature type="chain" id="PRO_5045487333" description="Peptide methionine sulfoxide reductase MsrA" evidence="5">
    <location>
        <begin position="22"/>
        <end position="223"/>
    </location>
</feature>
<keyword evidence="1 4" id="KW-0560">Oxidoreductase</keyword>
<keyword evidence="5" id="KW-0732">Signal</keyword>
<organism evidence="7 8">
    <name type="scientific">Pontibacter populi</name>
    <dbReference type="NCBI Taxonomy" id="890055"/>
    <lineage>
        <taxon>Bacteria</taxon>
        <taxon>Pseudomonadati</taxon>
        <taxon>Bacteroidota</taxon>
        <taxon>Cytophagia</taxon>
        <taxon>Cytophagales</taxon>
        <taxon>Hymenobacteraceae</taxon>
        <taxon>Pontibacter</taxon>
    </lineage>
</organism>
<dbReference type="PANTHER" id="PTHR43774">
    <property type="entry name" value="PEPTIDE METHIONINE SULFOXIDE REDUCTASE"/>
    <property type="match status" value="1"/>
</dbReference>
<evidence type="ECO:0000256" key="1">
    <source>
        <dbReference type="ARBA" id="ARBA00023002"/>
    </source>
</evidence>
<comment type="catalytic activity">
    <reaction evidence="3 4">
        <text>[thioredoxin]-disulfide + L-methionine + H2O = L-methionine (S)-S-oxide + [thioredoxin]-dithiol</text>
        <dbReference type="Rhea" id="RHEA:19993"/>
        <dbReference type="Rhea" id="RHEA-COMP:10698"/>
        <dbReference type="Rhea" id="RHEA-COMP:10700"/>
        <dbReference type="ChEBI" id="CHEBI:15377"/>
        <dbReference type="ChEBI" id="CHEBI:29950"/>
        <dbReference type="ChEBI" id="CHEBI:50058"/>
        <dbReference type="ChEBI" id="CHEBI:57844"/>
        <dbReference type="ChEBI" id="CHEBI:58772"/>
        <dbReference type="EC" id="1.8.4.11"/>
    </reaction>
</comment>
<accession>A0ABS6X9R3</accession>
<evidence type="ECO:0000256" key="5">
    <source>
        <dbReference type="SAM" id="SignalP"/>
    </source>
</evidence>
<feature type="domain" description="Peptide methionine sulphoxide reductase MsrA" evidence="6">
    <location>
        <begin position="46"/>
        <end position="197"/>
    </location>
</feature>
<dbReference type="HAMAP" id="MF_01401">
    <property type="entry name" value="MsrA"/>
    <property type="match status" value="1"/>
</dbReference>
<sequence>MATLFYLFLPFFLFLSSCSQAETNADDAATITEANLAQVDTAGLAKATFAGGCFWCTEAYFERLEGVGAVISGYSGGSERNPTYEQVSSGLSSHAEAVQVYYNPKQITFSELVKVFFDTHDPTTLNRQGPDHGKQYRSIAFYRTPQEKAILTAYIKKINESGKQKNKVVTIVQPFKQFWPAEDYHQDYYKRNPSDPYVVSVARPKVLKFEKNYAQELKPEYRK</sequence>
<proteinExistence type="inferred from homology"/>
<dbReference type="EMBL" id="JAHWXQ010000002">
    <property type="protein sequence ID" value="MBW3364711.1"/>
    <property type="molecule type" value="Genomic_DNA"/>
</dbReference>
<feature type="signal peptide" evidence="5">
    <location>
        <begin position="1"/>
        <end position="21"/>
    </location>
</feature>